<dbReference type="GO" id="GO:0016281">
    <property type="term" value="C:eukaryotic translation initiation factor 4F complex"/>
    <property type="evidence" value="ECO:0007669"/>
    <property type="project" value="TreeGrafter"/>
</dbReference>
<gene>
    <name evidence="7" type="ORF">DFA_02125</name>
</gene>
<evidence type="ECO:0000256" key="6">
    <source>
        <dbReference type="SAM" id="MobiDB-lite"/>
    </source>
</evidence>
<dbReference type="GO" id="GO:0003743">
    <property type="term" value="F:translation initiation factor activity"/>
    <property type="evidence" value="ECO:0007669"/>
    <property type="project" value="UniProtKB-KW"/>
</dbReference>
<evidence type="ECO:0000256" key="4">
    <source>
        <dbReference type="ARBA" id="ARBA00022917"/>
    </source>
</evidence>
<evidence type="ECO:0000313" key="8">
    <source>
        <dbReference type="Proteomes" id="UP000007797"/>
    </source>
</evidence>
<dbReference type="Gene3D" id="3.30.760.10">
    <property type="entry name" value="RNA Cap, Translation Initiation Factor Eif4e"/>
    <property type="match status" value="1"/>
</dbReference>
<dbReference type="InterPro" id="IPR023398">
    <property type="entry name" value="TIF_eIF4e-like"/>
</dbReference>
<dbReference type="SUPFAM" id="SSF55418">
    <property type="entry name" value="eIF4e-like"/>
    <property type="match status" value="1"/>
</dbReference>
<keyword evidence="8" id="KW-1185">Reference proteome</keyword>
<dbReference type="GeneID" id="14871386"/>
<protein>
    <recommendedName>
        <fullName evidence="9">Eukaryotic translation initiation factor 4E family protein</fullName>
    </recommendedName>
</protein>
<evidence type="ECO:0000256" key="2">
    <source>
        <dbReference type="ARBA" id="ARBA00022845"/>
    </source>
</evidence>
<proteinExistence type="inferred from homology"/>
<dbReference type="InterPro" id="IPR001040">
    <property type="entry name" value="TIF_eIF_4E"/>
</dbReference>
<keyword evidence="3 5" id="KW-0694">RNA-binding</keyword>
<name>F4PYS2_CACFS</name>
<dbReference type="PANTHER" id="PTHR11960:SF66">
    <property type="entry name" value="EUKARYOTIC TRANSLATION INITIATION FACTOR 4E TYPE 3"/>
    <property type="match status" value="1"/>
</dbReference>
<feature type="region of interest" description="Disordered" evidence="6">
    <location>
        <begin position="1"/>
        <end position="29"/>
    </location>
</feature>
<feature type="compositionally biased region" description="Polar residues" evidence="6">
    <location>
        <begin position="1"/>
        <end position="13"/>
    </location>
</feature>
<dbReference type="RefSeq" id="XP_004357609.1">
    <property type="nucleotide sequence ID" value="XM_004357552.1"/>
</dbReference>
<keyword evidence="1 5" id="KW-0396">Initiation factor</keyword>
<keyword evidence="4 5" id="KW-0648">Protein biosynthesis</keyword>
<dbReference type="Pfam" id="PF01652">
    <property type="entry name" value="IF4E"/>
    <property type="match status" value="1"/>
</dbReference>
<reference evidence="8" key="1">
    <citation type="journal article" date="2011" name="Genome Res.">
        <title>Phylogeny-wide analysis of social amoeba genomes highlights ancient origins for complex intercellular communication.</title>
        <authorList>
            <person name="Heidel A.J."/>
            <person name="Lawal H.M."/>
            <person name="Felder M."/>
            <person name="Schilde C."/>
            <person name="Helps N.R."/>
            <person name="Tunggal B."/>
            <person name="Rivero F."/>
            <person name="John U."/>
            <person name="Schleicher M."/>
            <person name="Eichinger L."/>
            <person name="Platzer M."/>
            <person name="Noegel A.A."/>
            <person name="Schaap P."/>
            <person name="Gloeckner G."/>
        </authorList>
    </citation>
    <scope>NUCLEOTIDE SEQUENCE [LARGE SCALE GENOMIC DNA]</scope>
    <source>
        <strain evidence="8">SH3</strain>
    </source>
</reference>
<dbReference type="GO" id="GO:0000340">
    <property type="term" value="F:RNA 7-methylguanosine cap binding"/>
    <property type="evidence" value="ECO:0007669"/>
    <property type="project" value="TreeGrafter"/>
</dbReference>
<evidence type="ECO:0000256" key="3">
    <source>
        <dbReference type="ARBA" id="ARBA00022884"/>
    </source>
</evidence>
<comment type="similarity">
    <text evidence="5">Belongs to the eukaryotic initiation factor 4E family.</text>
</comment>
<dbReference type="AlphaFoldDB" id="F4PYS2"/>
<dbReference type="GO" id="GO:0006417">
    <property type="term" value="P:regulation of translation"/>
    <property type="evidence" value="ECO:0007669"/>
    <property type="project" value="UniProtKB-KW"/>
</dbReference>
<organism evidence="7 8">
    <name type="scientific">Cavenderia fasciculata</name>
    <name type="common">Slime mold</name>
    <name type="synonym">Dictyostelium fasciculatum</name>
    <dbReference type="NCBI Taxonomy" id="261658"/>
    <lineage>
        <taxon>Eukaryota</taxon>
        <taxon>Amoebozoa</taxon>
        <taxon>Evosea</taxon>
        <taxon>Eumycetozoa</taxon>
        <taxon>Dictyostelia</taxon>
        <taxon>Acytosteliales</taxon>
        <taxon>Cavenderiaceae</taxon>
        <taxon>Cavenderia</taxon>
    </lineage>
</organism>
<feature type="compositionally biased region" description="Basic and acidic residues" evidence="6">
    <location>
        <begin position="18"/>
        <end position="27"/>
    </location>
</feature>
<dbReference type="STRING" id="1054147.F4PYS2"/>
<dbReference type="KEGG" id="dfa:DFA_02125"/>
<dbReference type="EMBL" id="GL883015">
    <property type="protein sequence ID" value="EGG19338.1"/>
    <property type="molecule type" value="Genomic_DNA"/>
</dbReference>
<accession>F4PYS2</accession>
<dbReference type="OrthoDB" id="17977at2759"/>
<evidence type="ECO:0008006" key="9">
    <source>
        <dbReference type="Google" id="ProtNLM"/>
    </source>
</evidence>
<sequence length="233" mass="27022">MEVDNQLKNNDILKSSFHKNEDKERPKKSVKFVAQERENIEQGGEAKQSSLGKHLHTQDEELPLENGWSFWEDHCHTHHGEMATTAQYEASLKKVSSFSTVQGFWKEFNKLPHLISVPNNSCYHLMKEGVRPIWEDPENQDGGVLILKIKKFRTDEVWNELLLTVIGEQFSAYLDTDDDICGVSIRKKQGLDFNTIHIWNKNSKGNSQIERAYKHLLQRLSDACIHLYYRGIV</sequence>
<evidence type="ECO:0000256" key="5">
    <source>
        <dbReference type="RuleBase" id="RU004374"/>
    </source>
</evidence>
<evidence type="ECO:0000256" key="1">
    <source>
        <dbReference type="ARBA" id="ARBA00022540"/>
    </source>
</evidence>
<dbReference type="Proteomes" id="UP000007797">
    <property type="component" value="Unassembled WGS sequence"/>
</dbReference>
<keyword evidence="2" id="KW-0810">Translation regulation</keyword>
<dbReference type="PANTHER" id="PTHR11960">
    <property type="entry name" value="EUKARYOTIC TRANSLATION INITIATION FACTOR 4E RELATED"/>
    <property type="match status" value="1"/>
</dbReference>
<evidence type="ECO:0000313" key="7">
    <source>
        <dbReference type="EMBL" id="EGG19338.1"/>
    </source>
</evidence>